<dbReference type="InterPro" id="IPR003439">
    <property type="entry name" value="ABC_transporter-like_ATP-bd"/>
</dbReference>
<dbReference type="GO" id="GO:0043190">
    <property type="term" value="C:ATP-binding cassette (ABC) transporter complex"/>
    <property type="evidence" value="ECO:0007669"/>
    <property type="project" value="TreeGrafter"/>
</dbReference>
<gene>
    <name evidence="10" type="ORF">SC09_Contig19orf00723</name>
</gene>
<dbReference type="PANTHER" id="PTHR43553:SF19">
    <property type="entry name" value="HMP_THIAMINE IMPORT ATP-BINDING PROTEIN YKOD-RELATED"/>
    <property type="match status" value="1"/>
</dbReference>
<keyword evidence="4" id="KW-1003">Cell membrane</keyword>
<comment type="subcellular location">
    <subcellularLocation>
        <location evidence="1">Cell membrane</location>
        <topology evidence="1">Peripheral membrane protein</topology>
    </subcellularLocation>
</comment>
<dbReference type="SUPFAM" id="SSF52540">
    <property type="entry name" value="P-loop containing nucleoside triphosphate hydrolases"/>
    <property type="match status" value="2"/>
</dbReference>
<comment type="caution">
    <text evidence="10">The sequence shown here is derived from an EMBL/GenBank/DDBJ whole genome shotgun (WGS) entry which is preliminary data.</text>
</comment>
<dbReference type="InterPro" id="IPR027417">
    <property type="entry name" value="P-loop_NTPase"/>
</dbReference>
<keyword evidence="8" id="KW-0472">Membrane</keyword>
<evidence type="ECO:0000256" key="3">
    <source>
        <dbReference type="ARBA" id="ARBA00022448"/>
    </source>
</evidence>
<evidence type="ECO:0000256" key="6">
    <source>
        <dbReference type="ARBA" id="ARBA00022840"/>
    </source>
</evidence>
<proteinExistence type="inferred from homology"/>
<keyword evidence="6" id="KW-0067">ATP-binding</keyword>
<evidence type="ECO:0000256" key="8">
    <source>
        <dbReference type="ARBA" id="ARBA00023136"/>
    </source>
</evidence>
<feature type="domain" description="ABC transporter" evidence="9">
    <location>
        <begin position="295"/>
        <end position="523"/>
    </location>
</feature>
<dbReference type="Gene3D" id="3.40.50.300">
    <property type="entry name" value="P-loop containing nucleotide triphosphate hydrolases"/>
    <property type="match status" value="2"/>
</dbReference>
<feature type="domain" description="ABC transporter" evidence="9">
    <location>
        <begin position="8"/>
        <end position="250"/>
    </location>
</feature>
<sequence>MQAFDELLKVDELSFSYEEDEKPVFQDISFELQKGECVLLLGPSGCGKSSLALCLNGLYPEACDGIQSGHVFLFQKPVTDAETSQTIAQHAGVVFQDPDQQFCMLTVEDEIAFGLENLQIPKEEMTEKINAVLEKLRITHLKEKTISTLSGGQKQKVALACILAMEPKLIILDEPTSLLDPFSAPEFVHLMKDLQREKGFSLLVIEHQLDEWAPWIERTIVLDKSGKKALDGLTKNLFQHEAETLKKLGIAIPKVCHLQEKLSMPFTLSKEMLFKEPIPAGHAKKKEAPSGESVLEVSSLSFARGQQTIFKDISFSLREGSLTALVGPNGTGKSTLLSVLARLMKPQSGKILLYDQLLQKYKEKELRKRMGFVFQNPEHQFVTDTVYDELLFGQKANAETEKKAQHLLQRFGLAHLADHHPFAISQGQKRRLSVATMLMHDVKVLLLDEPTFGQDARTAAECMEMIQRIKAEGTAVLMITHDMELVSSYADSVLVLHDTGLAFDGSPAQLFSQETGLVQKAKLTLPLLYEWMAFQEEVRDEAAVTSH</sequence>
<dbReference type="CDD" id="cd03225">
    <property type="entry name" value="ABC_cobalt_CbiO_domain1"/>
    <property type="match status" value="2"/>
</dbReference>
<keyword evidence="5" id="KW-0547">Nucleotide-binding</keyword>
<accession>A0A0D1JI96</accession>
<dbReference type="InterPro" id="IPR015856">
    <property type="entry name" value="ABC_transpr_CbiO/EcfA_su"/>
</dbReference>
<dbReference type="SMART" id="SM00382">
    <property type="entry name" value="AAA"/>
    <property type="match status" value="2"/>
</dbReference>
<keyword evidence="7" id="KW-1278">Translocase</keyword>
<reference evidence="10 11" key="1">
    <citation type="submission" date="2014-12" db="EMBL/GenBank/DDBJ databases">
        <title>Comparative genome analysis of Bacillus coagulans HM-08, Clostridium butyricum HM-68, Bacillus subtilis HM-66 and Bacillus licheniformis BL-09.</title>
        <authorList>
            <person name="Zhang H."/>
        </authorList>
    </citation>
    <scope>NUCLEOTIDE SEQUENCE [LARGE SCALE GENOMIC DNA]</scope>
    <source>
        <strain evidence="10 11">HM-66</strain>
    </source>
</reference>
<dbReference type="GO" id="GO:0015087">
    <property type="term" value="F:cobalt ion transmembrane transporter activity"/>
    <property type="evidence" value="ECO:0007669"/>
    <property type="project" value="UniProtKB-ARBA"/>
</dbReference>
<dbReference type="Proteomes" id="UP000032247">
    <property type="component" value="Unassembled WGS sequence"/>
</dbReference>
<evidence type="ECO:0000256" key="7">
    <source>
        <dbReference type="ARBA" id="ARBA00022967"/>
    </source>
</evidence>
<evidence type="ECO:0000259" key="9">
    <source>
        <dbReference type="PROSITE" id="PS50893"/>
    </source>
</evidence>
<dbReference type="PANTHER" id="PTHR43553">
    <property type="entry name" value="HEAVY METAL TRANSPORTER"/>
    <property type="match status" value="1"/>
</dbReference>
<dbReference type="GO" id="GO:0005524">
    <property type="term" value="F:ATP binding"/>
    <property type="evidence" value="ECO:0007669"/>
    <property type="project" value="UniProtKB-KW"/>
</dbReference>
<dbReference type="GO" id="GO:0042626">
    <property type="term" value="F:ATPase-coupled transmembrane transporter activity"/>
    <property type="evidence" value="ECO:0007669"/>
    <property type="project" value="TreeGrafter"/>
</dbReference>
<organism evidence="10 11">
    <name type="scientific">Bacillus subtilis</name>
    <dbReference type="NCBI Taxonomy" id="1423"/>
    <lineage>
        <taxon>Bacteria</taxon>
        <taxon>Bacillati</taxon>
        <taxon>Bacillota</taxon>
        <taxon>Bacilli</taxon>
        <taxon>Bacillales</taxon>
        <taxon>Bacillaceae</taxon>
        <taxon>Bacillus</taxon>
    </lineage>
</organism>
<dbReference type="InterPro" id="IPR003593">
    <property type="entry name" value="AAA+_ATPase"/>
</dbReference>
<name>A0A0D1JI96_BACIU</name>
<comment type="similarity">
    <text evidence="2">Belongs to the ABC transporter superfamily.</text>
</comment>
<dbReference type="EMBL" id="JXBC01000002">
    <property type="protein sequence ID" value="KIU12294.1"/>
    <property type="molecule type" value="Genomic_DNA"/>
</dbReference>
<evidence type="ECO:0000256" key="5">
    <source>
        <dbReference type="ARBA" id="ARBA00022741"/>
    </source>
</evidence>
<protein>
    <recommendedName>
        <fullName evidence="9">ABC transporter domain-containing protein</fullName>
    </recommendedName>
</protein>
<dbReference type="FunFam" id="3.40.50.300:FF:000224">
    <property type="entry name" value="Energy-coupling factor transporter ATP-binding protein EcfA"/>
    <property type="match status" value="1"/>
</dbReference>
<dbReference type="NCBIfam" id="NF010167">
    <property type="entry name" value="PRK13648.1"/>
    <property type="match status" value="2"/>
</dbReference>
<dbReference type="Pfam" id="PF00005">
    <property type="entry name" value="ABC_tran"/>
    <property type="match status" value="2"/>
</dbReference>
<dbReference type="InterPro" id="IPR050095">
    <property type="entry name" value="ECF_ABC_transporter_ATP-bd"/>
</dbReference>
<evidence type="ECO:0000313" key="10">
    <source>
        <dbReference type="EMBL" id="KIU12294.1"/>
    </source>
</evidence>
<dbReference type="PATRIC" id="fig|1423.173.peg.1178"/>
<evidence type="ECO:0000256" key="4">
    <source>
        <dbReference type="ARBA" id="ARBA00022475"/>
    </source>
</evidence>
<dbReference type="PROSITE" id="PS50893">
    <property type="entry name" value="ABC_TRANSPORTER_2"/>
    <property type="match status" value="2"/>
</dbReference>
<dbReference type="InterPro" id="IPR017871">
    <property type="entry name" value="ABC_transporter-like_CS"/>
</dbReference>
<dbReference type="STRING" id="483913.AN935_06885"/>
<evidence type="ECO:0000256" key="2">
    <source>
        <dbReference type="ARBA" id="ARBA00005417"/>
    </source>
</evidence>
<keyword evidence="3" id="KW-0813">Transport</keyword>
<evidence type="ECO:0000313" key="11">
    <source>
        <dbReference type="Proteomes" id="UP000032247"/>
    </source>
</evidence>
<dbReference type="PROSITE" id="PS00211">
    <property type="entry name" value="ABC_TRANSPORTER_1"/>
    <property type="match status" value="2"/>
</dbReference>
<dbReference type="GO" id="GO:0016887">
    <property type="term" value="F:ATP hydrolysis activity"/>
    <property type="evidence" value="ECO:0007669"/>
    <property type="project" value="InterPro"/>
</dbReference>
<dbReference type="AlphaFoldDB" id="A0A0D1JI96"/>
<evidence type="ECO:0000256" key="1">
    <source>
        <dbReference type="ARBA" id="ARBA00004202"/>
    </source>
</evidence>